<dbReference type="InterPro" id="IPR000259">
    <property type="entry name" value="Adhesion_dom_fimbrial"/>
</dbReference>
<reference evidence="3 4" key="1">
    <citation type="submission" date="2018-06" db="EMBL/GenBank/DDBJ databases">
        <authorList>
            <consortium name="Pathogen Informatics"/>
            <person name="Doyle S."/>
        </authorList>
    </citation>
    <scope>NUCLEOTIDE SEQUENCE [LARGE SCALE GENOMIC DNA]</scope>
    <source>
        <strain evidence="3 4">NCTC10005</strain>
    </source>
</reference>
<sequence>MFIQTGSLNRMCQSRLILRNAMSWLALCMGFPAAGFASSLEMDMTANIINNTCQVSIPESGNVTLPTVGKPWFYTAEGTDRLQPADPAGGTRFMIQVVDCSGDESGSGQALHFTFKPQSAQIDGISKQIFSNETSALAGGAENVGIVIFSESNNQNVLDSEGQSDVEVKIATPSDQQSYLKAYNFYARYQNYGPVSAGKVTARALVSVTYR</sequence>
<dbReference type="AlphaFoldDB" id="A0A0M7CN43"/>
<evidence type="ECO:0000259" key="2">
    <source>
        <dbReference type="Pfam" id="PF00419"/>
    </source>
</evidence>
<dbReference type="SUPFAM" id="SSF49401">
    <property type="entry name" value="Bacterial adhesins"/>
    <property type="match status" value="1"/>
</dbReference>
<evidence type="ECO:0000256" key="1">
    <source>
        <dbReference type="SAM" id="SignalP"/>
    </source>
</evidence>
<dbReference type="GO" id="GO:0009289">
    <property type="term" value="C:pilus"/>
    <property type="evidence" value="ECO:0007669"/>
    <property type="project" value="InterPro"/>
</dbReference>
<evidence type="ECO:0000313" key="3">
    <source>
        <dbReference type="EMBL" id="STQ14134.1"/>
    </source>
</evidence>
<dbReference type="RefSeq" id="WP_306497511.1">
    <property type="nucleotide sequence ID" value="NZ_CYTA01000003.1"/>
</dbReference>
<dbReference type="Gene3D" id="2.60.40.1090">
    <property type="entry name" value="Fimbrial-type adhesion domain"/>
    <property type="match status" value="1"/>
</dbReference>
<dbReference type="GO" id="GO:0043709">
    <property type="term" value="P:cell adhesion involved in single-species biofilm formation"/>
    <property type="evidence" value="ECO:0007669"/>
    <property type="project" value="TreeGrafter"/>
</dbReference>
<evidence type="ECO:0000313" key="4">
    <source>
        <dbReference type="Proteomes" id="UP000255106"/>
    </source>
</evidence>
<dbReference type="InterPro" id="IPR008966">
    <property type="entry name" value="Adhesion_dom_sf"/>
</dbReference>
<dbReference type="NCBIfam" id="NF011794">
    <property type="entry name" value="PRK15262.1"/>
    <property type="match status" value="1"/>
</dbReference>
<feature type="domain" description="Fimbrial-type adhesion" evidence="2">
    <location>
        <begin position="44"/>
        <end position="210"/>
    </location>
</feature>
<dbReference type="Proteomes" id="UP000255106">
    <property type="component" value="Unassembled WGS sequence"/>
</dbReference>
<feature type="chain" id="PRO_5030011349" evidence="1">
    <location>
        <begin position="38"/>
        <end position="211"/>
    </location>
</feature>
<accession>A0A0M7CN43</accession>
<keyword evidence="1" id="KW-0732">Signal</keyword>
<dbReference type="PANTHER" id="PTHR33420">
    <property type="entry name" value="FIMBRIAL SUBUNIT ELFA-RELATED"/>
    <property type="match status" value="1"/>
</dbReference>
<proteinExistence type="predicted"/>
<feature type="signal peptide" evidence="1">
    <location>
        <begin position="1"/>
        <end position="37"/>
    </location>
</feature>
<dbReference type="InterPro" id="IPR036937">
    <property type="entry name" value="Adhesion_dom_fimbrial_sf"/>
</dbReference>
<gene>
    <name evidence="3" type="primary">yadK</name>
    <name evidence="3" type="ORF">NCTC10005_06980</name>
</gene>
<dbReference type="InterPro" id="IPR050263">
    <property type="entry name" value="Bact_Fimbrial_Adh_Pro"/>
</dbReference>
<organism evidence="3 4">
    <name type="scientific">Enterobacter cloacae</name>
    <dbReference type="NCBI Taxonomy" id="550"/>
    <lineage>
        <taxon>Bacteria</taxon>
        <taxon>Pseudomonadati</taxon>
        <taxon>Pseudomonadota</taxon>
        <taxon>Gammaproteobacteria</taxon>
        <taxon>Enterobacterales</taxon>
        <taxon>Enterobacteriaceae</taxon>
        <taxon>Enterobacter</taxon>
        <taxon>Enterobacter cloacae complex</taxon>
    </lineage>
</organism>
<name>A0A0M7CN43_ENTCL</name>
<dbReference type="Pfam" id="PF00419">
    <property type="entry name" value="Fimbrial"/>
    <property type="match status" value="1"/>
</dbReference>
<dbReference type="EMBL" id="UGJB01000004">
    <property type="protein sequence ID" value="STQ14134.1"/>
    <property type="molecule type" value="Genomic_DNA"/>
</dbReference>
<dbReference type="PANTHER" id="PTHR33420:SF5">
    <property type="entry name" value="FIMBRIAL SUBUNIT"/>
    <property type="match status" value="1"/>
</dbReference>
<protein>
    <submittedName>
        <fullName evidence="3">Putative fimbrial protein</fullName>
    </submittedName>
</protein>